<proteinExistence type="predicted"/>
<keyword evidence="3" id="KW-1185">Reference proteome</keyword>
<feature type="non-terminal residue" evidence="2">
    <location>
        <position position="230"/>
    </location>
</feature>
<feature type="compositionally biased region" description="Polar residues" evidence="1">
    <location>
        <begin position="199"/>
        <end position="209"/>
    </location>
</feature>
<evidence type="ECO:0000256" key="1">
    <source>
        <dbReference type="SAM" id="MobiDB-lite"/>
    </source>
</evidence>
<evidence type="ECO:0000313" key="3">
    <source>
        <dbReference type="Proteomes" id="UP000053263"/>
    </source>
</evidence>
<reference evidence="2 3" key="1">
    <citation type="submission" date="2014-06" db="EMBL/GenBank/DDBJ databases">
        <title>Evolutionary Origins and Diversification of the Mycorrhizal Mutualists.</title>
        <authorList>
            <consortium name="DOE Joint Genome Institute"/>
            <consortium name="Mycorrhizal Genomics Consortium"/>
            <person name="Kohler A."/>
            <person name="Kuo A."/>
            <person name="Nagy L.G."/>
            <person name="Floudas D."/>
            <person name="Copeland A."/>
            <person name="Barry K.W."/>
            <person name="Cichocki N."/>
            <person name="Veneault-Fourrey C."/>
            <person name="LaButti K."/>
            <person name="Lindquist E.A."/>
            <person name="Lipzen A."/>
            <person name="Lundell T."/>
            <person name="Morin E."/>
            <person name="Murat C."/>
            <person name="Riley R."/>
            <person name="Ohm R."/>
            <person name="Sun H."/>
            <person name="Tunlid A."/>
            <person name="Henrissat B."/>
            <person name="Grigoriev I.V."/>
            <person name="Hibbett D.S."/>
            <person name="Martin F."/>
        </authorList>
    </citation>
    <scope>NUCLEOTIDE SEQUENCE [LARGE SCALE GENOMIC DNA]</scope>
    <source>
        <strain evidence="2 3">FD-325 SS-3</strain>
    </source>
</reference>
<sequence>MTPPPHGHDQATTCSSPAAQYQFSYPLLVSVLSASSSPICKSFSEASPSQRHVVNASHEVSVAVESVLELITDEFKTHRWWLNAWINHPGNMHTDEIMQGNAIIPVPAIVTPEDYGHNNARLQHMRDVLASWEIMNEEGRRNYFATEQAKEELRRRAEEGEAAKHELERLDAEERNRRRFFIPAVSAVGRMLPAPQHMPPSNQAQSNPAQRHYRPQSYTQQYPATATIVE</sequence>
<dbReference type="AlphaFoldDB" id="A0A0C9T5X0"/>
<dbReference type="HOGENOM" id="CLU_1207326_0_0_1"/>
<protein>
    <submittedName>
        <fullName evidence="2">Uncharacterized protein</fullName>
    </submittedName>
</protein>
<dbReference type="Proteomes" id="UP000053263">
    <property type="component" value="Unassembled WGS sequence"/>
</dbReference>
<evidence type="ECO:0000313" key="2">
    <source>
        <dbReference type="EMBL" id="KII83518.1"/>
    </source>
</evidence>
<dbReference type="EMBL" id="KN832576">
    <property type="protein sequence ID" value="KII83518.1"/>
    <property type="molecule type" value="Genomic_DNA"/>
</dbReference>
<feature type="region of interest" description="Disordered" evidence="1">
    <location>
        <begin position="194"/>
        <end position="230"/>
    </location>
</feature>
<organism evidence="2 3">
    <name type="scientific">Plicaturopsis crispa FD-325 SS-3</name>
    <dbReference type="NCBI Taxonomy" id="944288"/>
    <lineage>
        <taxon>Eukaryota</taxon>
        <taxon>Fungi</taxon>
        <taxon>Dikarya</taxon>
        <taxon>Basidiomycota</taxon>
        <taxon>Agaricomycotina</taxon>
        <taxon>Agaricomycetes</taxon>
        <taxon>Agaricomycetidae</taxon>
        <taxon>Amylocorticiales</taxon>
        <taxon>Amylocorticiaceae</taxon>
        <taxon>Plicatura</taxon>
        <taxon>Plicaturopsis crispa</taxon>
    </lineage>
</organism>
<name>A0A0C9T5X0_PLICR</name>
<gene>
    <name evidence="2" type="ORF">PLICRDRAFT_180296</name>
</gene>
<accession>A0A0C9T5X0</accession>